<evidence type="ECO:0000313" key="2">
    <source>
        <dbReference type="EMBL" id="SPF46906.1"/>
    </source>
</evidence>
<dbReference type="EMBL" id="OMOD01000165">
    <property type="protein sequence ID" value="SPF46906.1"/>
    <property type="molecule type" value="Genomic_DNA"/>
</dbReference>
<feature type="region of interest" description="Disordered" evidence="1">
    <location>
        <begin position="144"/>
        <end position="194"/>
    </location>
</feature>
<proteinExistence type="predicted"/>
<evidence type="ECO:0000256" key="1">
    <source>
        <dbReference type="SAM" id="MobiDB-lite"/>
    </source>
</evidence>
<dbReference type="Proteomes" id="UP000238701">
    <property type="component" value="Unassembled WGS sequence"/>
</dbReference>
<sequence length="194" mass="20840">MRLLLGEVTPEKHPTVQVSPTRVLFCAKGQGLSRCRIFHTPSHLATERLARVTAPFKQGGEKSSSAATNIEEMKREIAKQQQETARLGPGADSSLAAAAQATFPNAAQHGPNGSPFNGPTGAQYGQPQGELTPQQHQALAFDTQKKELASRNTSSPTAIHIVCNDSTRRAAPSRKKSYESGKAECKSLKHKSVE</sequence>
<evidence type="ECO:0000313" key="3">
    <source>
        <dbReference type="Proteomes" id="UP000238701"/>
    </source>
</evidence>
<name>A0A2U3L4R1_9BACT</name>
<feature type="compositionally biased region" description="Basic and acidic residues" evidence="1">
    <location>
        <begin position="176"/>
        <end position="194"/>
    </location>
</feature>
<dbReference type="AlphaFoldDB" id="A0A2U3L4R1"/>
<protein>
    <submittedName>
        <fullName evidence="2">Uncharacterized protein</fullName>
    </submittedName>
</protein>
<feature type="compositionally biased region" description="Polar residues" evidence="1">
    <location>
        <begin position="123"/>
        <end position="132"/>
    </location>
</feature>
<gene>
    <name evidence="2" type="ORF">SBA1_690003</name>
</gene>
<accession>A0A2U3L4R1</accession>
<feature type="region of interest" description="Disordered" evidence="1">
    <location>
        <begin position="105"/>
        <end position="132"/>
    </location>
</feature>
<organism evidence="2 3">
    <name type="scientific">Candidatus Sulfotelmatobacter kueseliae</name>
    <dbReference type="NCBI Taxonomy" id="2042962"/>
    <lineage>
        <taxon>Bacteria</taxon>
        <taxon>Pseudomonadati</taxon>
        <taxon>Acidobacteriota</taxon>
        <taxon>Terriglobia</taxon>
        <taxon>Terriglobales</taxon>
        <taxon>Candidatus Korobacteraceae</taxon>
        <taxon>Candidatus Sulfotelmatobacter</taxon>
    </lineage>
</organism>
<reference evidence="3" key="1">
    <citation type="submission" date="2018-02" db="EMBL/GenBank/DDBJ databases">
        <authorList>
            <person name="Hausmann B."/>
        </authorList>
    </citation>
    <scope>NUCLEOTIDE SEQUENCE [LARGE SCALE GENOMIC DNA]</scope>
    <source>
        <strain evidence="3">Peat soil MAG SbA1</strain>
    </source>
</reference>